<sequence length="57" mass="6327">MFARKLAPMNRTTVDRITAAVPSGMVTALLTVWSCRPGPAPARGRQSRWMGMQLPVW</sequence>
<organism evidence="1 2">
    <name type="scientific">Actinoplanes lobatus</name>
    <dbReference type="NCBI Taxonomy" id="113568"/>
    <lineage>
        <taxon>Bacteria</taxon>
        <taxon>Bacillati</taxon>
        <taxon>Actinomycetota</taxon>
        <taxon>Actinomycetes</taxon>
        <taxon>Micromonosporales</taxon>
        <taxon>Micromonosporaceae</taxon>
        <taxon>Actinoplanes</taxon>
    </lineage>
</organism>
<protein>
    <submittedName>
        <fullName evidence="1">Uncharacterized protein</fullName>
    </submittedName>
</protein>
<dbReference type="Proteomes" id="UP000590511">
    <property type="component" value="Unassembled WGS sequence"/>
</dbReference>
<evidence type="ECO:0000313" key="1">
    <source>
        <dbReference type="EMBL" id="MBB4750939.1"/>
    </source>
</evidence>
<dbReference type="EMBL" id="JACHNC010000001">
    <property type="protein sequence ID" value="MBB4750939.1"/>
    <property type="molecule type" value="Genomic_DNA"/>
</dbReference>
<accession>A0A7W7HI15</accession>
<reference evidence="1 2" key="1">
    <citation type="submission" date="2020-08" db="EMBL/GenBank/DDBJ databases">
        <title>Sequencing the genomes of 1000 actinobacteria strains.</title>
        <authorList>
            <person name="Klenk H.-P."/>
        </authorList>
    </citation>
    <scope>NUCLEOTIDE SEQUENCE [LARGE SCALE GENOMIC DNA]</scope>
    <source>
        <strain evidence="1 2">DSM 43150</strain>
    </source>
</reference>
<evidence type="ECO:0000313" key="2">
    <source>
        <dbReference type="Proteomes" id="UP000590511"/>
    </source>
</evidence>
<name>A0A7W7HI15_9ACTN</name>
<gene>
    <name evidence="1" type="ORF">BJ964_005100</name>
</gene>
<dbReference type="AlphaFoldDB" id="A0A7W7HI15"/>
<comment type="caution">
    <text evidence="1">The sequence shown here is derived from an EMBL/GenBank/DDBJ whole genome shotgun (WGS) entry which is preliminary data.</text>
</comment>
<proteinExistence type="predicted"/>